<comment type="caution">
    <text evidence="2">The sequence shown here is derived from an EMBL/GenBank/DDBJ whole genome shotgun (WGS) entry which is preliminary data.</text>
</comment>
<dbReference type="VEuPathDB" id="TriTrypDB:Lsey_0059_0250"/>
<reference evidence="2 3" key="1">
    <citation type="journal article" date="2015" name="PLoS Pathog.">
        <title>Leptomonas seymouri: Adaptations to the Dixenous Life Cycle Analyzed by Genome Sequencing, Transcriptome Profiling and Co-infection with Leishmania donovani.</title>
        <authorList>
            <person name="Kraeva N."/>
            <person name="Butenko A."/>
            <person name="Hlavacova J."/>
            <person name="Kostygov A."/>
            <person name="Myskova J."/>
            <person name="Grybchuk D."/>
            <person name="Lestinova T."/>
            <person name="Votypka J."/>
            <person name="Volf P."/>
            <person name="Opperdoes F."/>
            <person name="Flegontov P."/>
            <person name="Lukes J."/>
            <person name="Yurchenko V."/>
        </authorList>
    </citation>
    <scope>NUCLEOTIDE SEQUENCE [LARGE SCALE GENOMIC DNA]</scope>
    <source>
        <strain evidence="2 3">ATCC 30220</strain>
    </source>
</reference>
<feature type="compositionally biased region" description="Basic and acidic residues" evidence="1">
    <location>
        <begin position="575"/>
        <end position="585"/>
    </location>
</feature>
<feature type="region of interest" description="Disordered" evidence="1">
    <location>
        <begin position="1076"/>
        <end position="1143"/>
    </location>
</feature>
<feature type="compositionally biased region" description="Polar residues" evidence="1">
    <location>
        <begin position="629"/>
        <end position="639"/>
    </location>
</feature>
<feature type="region of interest" description="Disordered" evidence="1">
    <location>
        <begin position="147"/>
        <end position="179"/>
    </location>
</feature>
<gene>
    <name evidence="2" type="ORF">ABL78_2754</name>
</gene>
<feature type="region of interest" description="Disordered" evidence="1">
    <location>
        <begin position="473"/>
        <end position="493"/>
    </location>
</feature>
<accession>A0A0N0P7C9</accession>
<feature type="compositionally biased region" description="Basic and acidic residues" evidence="1">
    <location>
        <begin position="615"/>
        <end position="628"/>
    </location>
</feature>
<evidence type="ECO:0000313" key="3">
    <source>
        <dbReference type="Proteomes" id="UP000038009"/>
    </source>
</evidence>
<feature type="region of interest" description="Disordered" evidence="1">
    <location>
        <begin position="777"/>
        <end position="919"/>
    </location>
</feature>
<feature type="region of interest" description="Disordered" evidence="1">
    <location>
        <begin position="996"/>
        <end position="1023"/>
    </location>
</feature>
<dbReference type="EMBL" id="LJSK01000059">
    <property type="protein sequence ID" value="KPI88177.1"/>
    <property type="molecule type" value="Genomic_DNA"/>
</dbReference>
<feature type="compositionally biased region" description="Polar residues" evidence="1">
    <location>
        <begin position="856"/>
        <end position="882"/>
    </location>
</feature>
<feature type="compositionally biased region" description="Low complexity" evidence="1">
    <location>
        <begin position="969"/>
        <end position="980"/>
    </location>
</feature>
<dbReference type="OrthoDB" id="267094at2759"/>
<feature type="region of interest" description="Disordered" evidence="1">
    <location>
        <begin position="615"/>
        <end position="645"/>
    </location>
</feature>
<evidence type="ECO:0000256" key="1">
    <source>
        <dbReference type="SAM" id="MobiDB-lite"/>
    </source>
</evidence>
<feature type="region of interest" description="Disordered" evidence="1">
    <location>
        <begin position="658"/>
        <end position="692"/>
    </location>
</feature>
<feature type="compositionally biased region" description="Polar residues" evidence="1">
    <location>
        <begin position="743"/>
        <end position="752"/>
    </location>
</feature>
<feature type="compositionally biased region" description="Polar residues" evidence="1">
    <location>
        <begin position="1001"/>
        <end position="1014"/>
    </location>
</feature>
<dbReference type="OMA" id="RFHYGVP"/>
<proteinExistence type="predicted"/>
<feature type="region of interest" description="Disordered" evidence="1">
    <location>
        <begin position="726"/>
        <end position="764"/>
    </location>
</feature>
<sequence length="1240" mass="131889">MASLRRKLHGSNAQLWGSSTTSTFSSPSSANTFLIEVIAFGEVYAVPVTKTTPATVVLRYVMEAAVSKKDAAEMGNVEATLYYREKALPLDTVMGRLPKRAVLHLHSSLSATSSVVRGQHQSAISTLPPDRQRYSLTTVTMQPVLKGGSGARGGSLSTAGGLSSEGCRSPSAEGSGCPAEPLSVSPSVYDAGMGGLMAATPGSAPMVMLSPMLVPMVPTTVSGGYAAAPGAMGPYYYCRPVGHAGSGIRMLGSQGRVVSASSLSAYRRREDAVEFANSYHFPMDANPPDVNTTAVPGADTLSPLPSLPGTHAADAARLVGAPKSTLYIVVYLRLPRDLAAAHFSATALSADRSVEMEEVGSDEVLPEALLNETLSTVVTNKSQFPQAYSYRRLRVRRDFPVGTLRELCAVELHHPLYVAHKEVTDEGKSFAELEVPANAVFYFKTAPSKEGGLDKKTRALTRERLKEHLEAAAAAAHDETRLSSPAVSPSNIKRARPSLDRSLVSPTTPALLTAELRCEPTDQHRRSNNSATIITSRQHVHECIDVFNEGVVQSRDCCEETVETDMTSKAKQRRASPDQHARESEEQIITSAVAAEQAHHSAELVVQQAGAEAEKAVGVEQQQTDRLRSSSPTQHTAGQPSVHPIAKEQCVEVDAVPETHSEAPAVPVHITRGGAQTSERQVSPDPKPQPLSATAVVIPDSEKAKAKALGDNKKVFRWLWRSSLKSSNADQQPPPPPRGAESRTLSAALSQQRRMHPVNLPGVANAQRKETLSTARMPAVADAAHSVSPSPEPETPKMTANDSPRASLLENVCKKSSATAATDAPLSSRPEKQQSSVKKMVPSETPAPLSPEQRTRSASAASQGRLSRTSSIVSSLKASLQRLTKRKTKDEASKRRAKASYHSKPADGQQAPTAASEEVLSAMQLKSERVSHRRAKLAAATSAAAFADTTTERTISAAASANTKKGQPSASASDRTTTAAAAETVNTAAVLRAKNKLRRSNGATPVSSAPSLSYSERRRLSTDAVPRQPVAFLGSDPAQQQRQLQQAITAVTTRPGASHTAGALGEMSTTLGPAVLSTTRIPSPRDSLSPVSILVSPSLEQRRRNGSADRTSMTETSASASRRSLAGATPGPRAGTPDYSVESTGSLNRLRITIKDPEDPTRFHYGVPVEPDCPVAALREWITAMQQPAAVTGKTPPGLRDVDCYGVFVGDTYLLDEGTLTFGEVTRGRNDAVFSIRRRL</sequence>
<name>A0A0N0P7C9_LEPSE</name>
<feature type="compositionally biased region" description="Polar residues" evidence="1">
    <location>
        <begin position="482"/>
        <end position="491"/>
    </location>
</feature>
<feature type="region of interest" description="Disordered" evidence="1">
    <location>
        <begin position="562"/>
        <end position="586"/>
    </location>
</feature>
<feature type="compositionally biased region" description="Low complexity" evidence="1">
    <location>
        <begin position="1087"/>
        <end position="1099"/>
    </location>
</feature>
<feature type="compositionally biased region" description="Low complexity" evidence="1">
    <location>
        <begin position="1110"/>
        <end position="1129"/>
    </location>
</feature>
<evidence type="ECO:0000313" key="2">
    <source>
        <dbReference type="EMBL" id="KPI88177.1"/>
    </source>
</evidence>
<feature type="compositionally biased region" description="Polar residues" evidence="1">
    <location>
        <begin position="958"/>
        <end position="968"/>
    </location>
</feature>
<dbReference type="AlphaFoldDB" id="A0A0N0P7C9"/>
<feature type="region of interest" description="Disordered" evidence="1">
    <location>
        <begin position="958"/>
        <end position="980"/>
    </location>
</feature>
<keyword evidence="3" id="KW-1185">Reference proteome</keyword>
<protein>
    <submittedName>
        <fullName evidence="2">Uncharacterized protein</fullName>
    </submittedName>
</protein>
<dbReference type="Proteomes" id="UP000038009">
    <property type="component" value="Unassembled WGS sequence"/>
</dbReference>
<organism evidence="2 3">
    <name type="scientific">Leptomonas seymouri</name>
    <dbReference type="NCBI Taxonomy" id="5684"/>
    <lineage>
        <taxon>Eukaryota</taxon>
        <taxon>Discoba</taxon>
        <taxon>Euglenozoa</taxon>
        <taxon>Kinetoplastea</taxon>
        <taxon>Metakinetoplastina</taxon>
        <taxon>Trypanosomatida</taxon>
        <taxon>Trypanosomatidae</taxon>
        <taxon>Leishmaniinae</taxon>
        <taxon>Leptomonas</taxon>
    </lineage>
</organism>
<feature type="compositionally biased region" description="Low complexity" evidence="1">
    <location>
        <begin position="154"/>
        <end position="166"/>
    </location>
</feature>